<sequence length="75" mass="8012">MARSALVRNADPVDPLGQSEPEVASDWRKYALIISYTLDFADLDHARTLAAGLGDPAESADHRLSPPRLPPGSGD</sequence>
<evidence type="ECO:0000313" key="3">
    <source>
        <dbReference type="Proteomes" id="UP000467193"/>
    </source>
</evidence>
<keyword evidence="3" id="KW-1185">Reference proteome</keyword>
<organism evidence="2 3">
    <name type="scientific">Mycolicibacterium sediminis</name>
    <dbReference type="NCBI Taxonomy" id="1286180"/>
    <lineage>
        <taxon>Bacteria</taxon>
        <taxon>Bacillati</taxon>
        <taxon>Actinomycetota</taxon>
        <taxon>Actinomycetes</taxon>
        <taxon>Mycobacteriales</taxon>
        <taxon>Mycobacteriaceae</taxon>
        <taxon>Mycolicibacterium</taxon>
    </lineage>
</organism>
<dbReference type="Proteomes" id="UP000467193">
    <property type="component" value="Chromosome"/>
</dbReference>
<protein>
    <submittedName>
        <fullName evidence="2">Uncharacterized protein</fullName>
    </submittedName>
</protein>
<evidence type="ECO:0000256" key="1">
    <source>
        <dbReference type="SAM" id="MobiDB-lite"/>
    </source>
</evidence>
<dbReference type="EMBL" id="AP022588">
    <property type="protein sequence ID" value="BBY28480.1"/>
    <property type="molecule type" value="Genomic_DNA"/>
</dbReference>
<dbReference type="KEGG" id="msei:MSEDJ_25760"/>
<feature type="region of interest" description="Disordered" evidence="1">
    <location>
        <begin position="54"/>
        <end position="75"/>
    </location>
</feature>
<reference evidence="2 3" key="1">
    <citation type="journal article" date="2019" name="Emerg. Microbes Infect.">
        <title>Comprehensive subspecies identification of 175 nontuberculous mycobacteria species based on 7547 genomic profiles.</title>
        <authorList>
            <person name="Matsumoto Y."/>
            <person name="Kinjo T."/>
            <person name="Motooka D."/>
            <person name="Nabeya D."/>
            <person name="Jung N."/>
            <person name="Uechi K."/>
            <person name="Horii T."/>
            <person name="Iida T."/>
            <person name="Fujita J."/>
            <person name="Nakamura S."/>
        </authorList>
    </citation>
    <scope>NUCLEOTIDE SEQUENCE [LARGE SCALE GENOMIC DNA]</scope>
    <source>
        <strain evidence="2 3">JCM 17899</strain>
    </source>
</reference>
<evidence type="ECO:0000313" key="2">
    <source>
        <dbReference type="EMBL" id="BBY28480.1"/>
    </source>
</evidence>
<name>A0A7I7QR23_9MYCO</name>
<gene>
    <name evidence="2" type="ORF">MSEDJ_25760</name>
</gene>
<feature type="region of interest" description="Disordered" evidence="1">
    <location>
        <begin position="1"/>
        <end position="21"/>
    </location>
</feature>
<accession>A0A7I7QR23</accession>
<dbReference type="AlphaFoldDB" id="A0A7I7QR23"/>
<proteinExistence type="predicted"/>